<keyword evidence="3" id="KW-1185">Reference proteome</keyword>
<dbReference type="AlphaFoldDB" id="A0AAN6MDY2"/>
<evidence type="ECO:0000259" key="1">
    <source>
        <dbReference type="Pfam" id="PF06985"/>
    </source>
</evidence>
<reference evidence="2" key="1">
    <citation type="journal article" date="2023" name="Mol. Phylogenet. Evol.">
        <title>Genome-scale phylogeny and comparative genomics of the fungal order Sordariales.</title>
        <authorList>
            <person name="Hensen N."/>
            <person name="Bonometti L."/>
            <person name="Westerberg I."/>
            <person name="Brannstrom I.O."/>
            <person name="Guillou S."/>
            <person name="Cros-Aarteil S."/>
            <person name="Calhoun S."/>
            <person name="Haridas S."/>
            <person name="Kuo A."/>
            <person name="Mondo S."/>
            <person name="Pangilinan J."/>
            <person name="Riley R."/>
            <person name="LaButti K."/>
            <person name="Andreopoulos B."/>
            <person name="Lipzen A."/>
            <person name="Chen C."/>
            <person name="Yan M."/>
            <person name="Daum C."/>
            <person name="Ng V."/>
            <person name="Clum A."/>
            <person name="Steindorff A."/>
            <person name="Ohm R.A."/>
            <person name="Martin F."/>
            <person name="Silar P."/>
            <person name="Natvig D.O."/>
            <person name="Lalanne C."/>
            <person name="Gautier V."/>
            <person name="Ament-Velasquez S.L."/>
            <person name="Kruys A."/>
            <person name="Hutchinson M.I."/>
            <person name="Powell A.J."/>
            <person name="Barry K."/>
            <person name="Miller A.N."/>
            <person name="Grigoriev I.V."/>
            <person name="Debuchy R."/>
            <person name="Gladieux P."/>
            <person name="Hiltunen Thoren M."/>
            <person name="Johannesson H."/>
        </authorList>
    </citation>
    <scope>NUCLEOTIDE SEQUENCE</scope>
    <source>
        <strain evidence="2">CBS 103.79</strain>
    </source>
</reference>
<gene>
    <name evidence="2" type="ORF">C8A05DRAFT_38116</name>
</gene>
<dbReference type="Proteomes" id="UP001303889">
    <property type="component" value="Unassembled WGS sequence"/>
</dbReference>
<proteinExistence type="predicted"/>
<dbReference type="Pfam" id="PF06985">
    <property type="entry name" value="HET"/>
    <property type="match status" value="1"/>
</dbReference>
<sequence length="248" mass="27827">MTIRNTASQTPATLSQRHCLLDCLTSHKKSISISDLPATFHDAVLAVRALRKCYLWIDSLCTLQGSRGDFKEEAKKMETVFSSAYCVLAASCASSQRDGFLHTQPGREAQWARRDREVVTIQSPDRAAAIYSCEMIDNFDQHVLEGGLNRRAWVLQERALARRTVYFTERQTYWECGHGQARLFPGDPTFPSRALAGNRGYQVLYTSYSRLGLSYDEDCPLAIRGLESRLVAAMQKSTAAPSRARTGY</sequence>
<dbReference type="PANTHER" id="PTHR33112:SF10">
    <property type="entry name" value="TOL"/>
    <property type="match status" value="1"/>
</dbReference>
<organism evidence="2 3">
    <name type="scientific">Staphylotrichum tortipilum</name>
    <dbReference type="NCBI Taxonomy" id="2831512"/>
    <lineage>
        <taxon>Eukaryota</taxon>
        <taxon>Fungi</taxon>
        <taxon>Dikarya</taxon>
        <taxon>Ascomycota</taxon>
        <taxon>Pezizomycotina</taxon>
        <taxon>Sordariomycetes</taxon>
        <taxon>Sordariomycetidae</taxon>
        <taxon>Sordariales</taxon>
        <taxon>Chaetomiaceae</taxon>
        <taxon>Staphylotrichum</taxon>
    </lineage>
</organism>
<dbReference type="PANTHER" id="PTHR33112">
    <property type="entry name" value="DOMAIN PROTEIN, PUTATIVE-RELATED"/>
    <property type="match status" value="1"/>
</dbReference>
<comment type="caution">
    <text evidence="2">The sequence shown here is derived from an EMBL/GenBank/DDBJ whole genome shotgun (WGS) entry which is preliminary data.</text>
</comment>
<evidence type="ECO:0000313" key="3">
    <source>
        <dbReference type="Proteomes" id="UP001303889"/>
    </source>
</evidence>
<dbReference type="EMBL" id="MU855961">
    <property type="protein sequence ID" value="KAK3898301.1"/>
    <property type="molecule type" value="Genomic_DNA"/>
</dbReference>
<reference evidence="2" key="2">
    <citation type="submission" date="2023-05" db="EMBL/GenBank/DDBJ databases">
        <authorList>
            <consortium name="Lawrence Berkeley National Laboratory"/>
            <person name="Steindorff A."/>
            <person name="Hensen N."/>
            <person name="Bonometti L."/>
            <person name="Westerberg I."/>
            <person name="Brannstrom I.O."/>
            <person name="Guillou S."/>
            <person name="Cros-Aarteil S."/>
            <person name="Calhoun S."/>
            <person name="Haridas S."/>
            <person name="Kuo A."/>
            <person name="Mondo S."/>
            <person name="Pangilinan J."/>
            <person name="Riley R."/>
            <person name="Labutti K."/>
            <person name="Andreopoulos B."/>
            <person name="Lipzen A."/>
            <person name="Chen C."/>
            <person name="Yanf M."/>
            <person name="Daum C."/>
            <person name="Ng V."/>
            <person name="Clum A."/>
            <person name="Ohm R."/>
            <person name="Martin F."/>
            <person name="Silar P."/>
            <person name="Natvig D."/>
            <person name="Lalanne C."/>
            <person name="Gautier V."/>
            <person name="Ament-Velasquez S.L."/>
            <person name="Kruys A."/>
            <person name="Hutchinson M.I."/>
            <person name="Powell A.J."/>
            <person name="Barry K."/>
            <person name="Miller A.N."/>
            <person name="Grigoriev I.V."/>
            <person name="Debuchy R."/>
            <person name="Gladieux P."/>
            <person name="Thoren M.H."/>
            <person name="Johannesson H."/>
        </authorList>
    </citation>
    <scope>NUCLEOTIDE SEQUENCE</scope>
    <source>
        <strain evidence="2">CBS 103.79</strain>
    </source>
</reference>
<accession>A0AAN6MDY2</accession>
<name>A0AAN6MDY2_9PEZI</name>
<protein>
    <submittedName>
        <fullName evidence="2">Heterokaryon incompatibility protein-domain-containing protein</fullName>
    </submittedName>
</protein>
<evidence type="ECO:0000313" key="2">
    <source>
        <dbReference type="EMBL" id="KAK3898301.1"/>
    </source>
</evidence>
<dbReference type="InterPro" id="IPR010730">
    <property type="entry name" value="HET"/>
</dbReference>
<feature type="domain" description="Heterokaryon incompatibility" evidence="1">
    <location>
        <begin position="25"/>
        <end position="157"/>
    </location>
</feature>